<dbReference type="RefSeq" id="WP_074924868.1">
    <property type="nucleotide sequence ID" value="NZ_FOWR01000001.1"/>
</dbReference>
<dbReference type="PROSITE" id="PS50970">
    <property type="entry name" value="HCY"/>
    <property type="match status" value="1"/>
</dbReference>
<comment type="cofactor">
    <cofactor evidence="3">
        <name>Zn(2+)</name>
        <dbReference type="ChEBI" id="CHEBI:29105"/>
    </cofactor>
    <text evidence="3">Binds 1 zinc ion per subunit.</text>
</comment>
<dbReference type="GO" id="GO:0008168">
    <property type="term" value="F:methyltransferase activity"/>
    <property type="evidence" value="ECO:0007669"/>
    <property type="project" value="UniProtKB-UniRule"/>
</dbReference>
<keyword evidence="3 4" id="KW-0862">Zinc</keyword>
<proteinExistence type="predicted"/>
<dbReference type="InterPro" id="IPR017226">
    <property type="entry name" value="BHMT-like"/>
</dbReference>
<dbReference type="SUPFAM" id="SSF82282">
    <property type="entry name" value="Homocysteine S-methyltransferase"/>
    <property type="match status" value="1"/>
</dbReference>
<dbReference type="GO" id="GO:0032259">
    <property type="term" value="P:methylation"/>
    <property type="evidence" value="ECO:0007669"/>
    <property type="project" value="UniProtKB-KW"/>
</dbReference>
<keyword evidence="1 4" id="KW-0489">Methyltransferase</keyword>
<evidence type="ECO:0000259" key="5">
    <source>
        <dbReference type="PROSITE" id="PS50970"/>
    </source>
</evidence>
<evidence type="ECO:0000256" key="4">
    <source>
        <dbReference type="PROSITE-ProRule" id="PRU00333"/>
    </source>
</evidence>
<feature type="binding site" evidence="3 4">
    <location>
        <position position="208"/>
    </location>
    <ligand>
        <name>Zn(2+)</name>
        <dbReference type="ChEBI" id="CHEBI:29105"/>
    </ligand>
</feature>
<dbReference type="GO" id="GO:0009086">
    <property type="term" value="P:methionine biosynthetic process"/>
    <property type="evidence" value="ECO:0007669"/>
    <property type="project" value="InterPro"/>
</dbReference>
<dbReference type="GO" id="GO:0008270">
    <property type="term" value="F:zinc ion binding"/>
    <property type="evidence" value="ECO:0007669"/>
    <property type="project" value="InterPro"/>
</dbReference>
<dbReference type="InterPro" id="IPR036589">
    <property type="entry name" value="HCY_dom_sf"/>
</dbReference>
<accession>A0A1I5JE63</accession>
<feature type="domain" description="Hcy-binding" evidence="5">
    <location>
        <begin position="1"/>
        <end position="298"/>
    </location>
</feature>
<feature type="binding site" evidence="3 4">
    <location>
        <position position="284"/>
    </location>
    <ligand>
        <name>Zn(2+)</name>
        <dbReference type="ChEBI" id="CHEBI:29105"/>
    </ligand>
</feature>
<dbReference type="Pfam" id="PF02574">
    <property type="entry name" value="S-methyl_trans"/>
    <property type="match status" value="1"/>
</dbReference>
<evidence type="ECO:0000256" key="3">
    <source>
        <dbReference type="PIRSR" id="PIRSR037505-2"/>
    </source>
</evidence>
<keyword evidence="3 4" id="KW-0479">Metal-binding</keyword>
<evidence type="ECO:0000313" key="7">
    <source>
        <dbReference type="Proteomes" id="UP000182692"/>
    </source>
</evidence>
<evidence type="ECO:0000256" key="1">
    <source>
        <dbReference type="ARBA" id="ARBA00022603"/>
    </source>
</evidence>
<reference evidence="6 7" key="1">
    <citation type="submission" date="2016-10" db="EMBL/GenBank/DDBJ databases">
        <authorList>
            <person name="de Groot N.N."/>
        </authorList>
    </citation>
    <scope>NUCLEOTIDE SEQUENCE [LARGE SCALE GENOMIC DNA]</scope>
    <source>
        <strain evidence="6 7">DSM 15893</strain>
    </source>
</reference>
<dbReference type="PANTHER" id="PTHR11103">
    <property type="entry name" value="SLR1189 PROTEIN"/>
    <property type="match status" value="1"/>
</dbReference>
<keyword evidence="2 4" id="KW-0808">Transferase</keyword>
<feature type="binding site" evidence="3 4">
    <location>
        <position position="283"/>
    </location>
    <ligand>
        <name>Zn(2+)</name>
        <dbReference type="ChEBI" id="CHEBI:29105"/>
    </ligand>
</feature>
<evidence type="ECO:0000256" key="2">
    <source>
        <dbReference type="ARBA" id="ARBA00022679"/>
    </source>
</evidence>
<dbReference type="Gene3D" id="3.20.20.330">
    <property type="entry name" value="Homocysteine-binding-like domain"/>
    <property type="match status" value="1"/>
</dbReference>
<sequence>MFVLLDGGMGRELQRIGAPFSQPLWSAQALIEAPEFVSQAHKNFIEAGCDVITVNSYACVPFHLGDELYQRQGAALAEKAAKIARAAVQENASQTEGIGAVKVAGCVPPVLGSYRPDLFDAEQASPILNNLIDAQKPHVDFWIAETIGSIAEFNTMFSALKRSDKPAFFAFSVLETDTDIPRLRSGEPVEKAVQRACECNVDGILFNCSQPEAMLGAIEVAKHSIDALGANISLGAYANGFTVIKDAHEANNTLTTVRDLSSEEYAEFVQSWLDAGSNVVGGCCAIYPEHIERLDGLRK</sequence>
<dbReference type="AlphaFoldDB" id="A0A1I5JE63"/>
<dbReference type="EMBL" id="FOWR01000001">
    <property type="protein sequence ID" value="SFO71077.1"/>
    <property type="molecule type" value="Genomic_DNA"/>
</dbReference>
<dbReference type="STRING" id="1121869.SAMN03084138_00140"/>
<dbReference type="GeneID" id="35873653"/>
<dbReference type="PIRSF" id="PIRSF037505">
    <property type="entry name" value="Betaine_HMT"/>
    <property type="match status" value="1"/>
</dbReference>
<evidence type="ECO:0000313" key="6">
    <source>
        <dbReference type="EMBL" id="SFO71077.1"/>
    </source>
</evidence>
<dbReference type="InterPro" id="IPR003726">
    <property type="entry name" value="HCY_dom"/>
</dbReference>
<protein>
    <submittedName>
        <fullName evidence="6">Homocysteine/selenocysteine methylase (S-methylmethionine-dependent)</fullName>
    </submittedName>
</protein>
<dbReference type="Proteomes" id="UP000182692">
    <property type="component" value="Unassembled WGS sequence"/>
</dbReference>
<dbReference type="OrthoDB" id="9803687at2"/>
<gene>
    <name evidence="6" type="ORF">SAMN03084138_00140</name>
</gene>
<dbReference type="PANTHER" id="PTHR11103:SF18">
    <property type="entry name" value="SLR1189 PROTEIN"/>
    <property type="match status" value="1"/>
</dbReference>
<organism evidence="6 7">
    <name type="scientific">Enterovibrio norvegicus DSM 15893</name>
    <dbReference type="NCBI Taxonomy" id="1121869"/>
    <lineage>
        <taxon>Bacteria</taxon>
        <taxon>Pseudomonadati</taxon>
        <taxon>Pseudomonadota</taxon>
        <taxon>Gammaproteobacteria</taxon>
        <taxon>Vibrionales</taxon>
        <taxon>Vibrionaceae</taxon>
        <taxon>Enterovibrio</taxon>
    </lineage>
</organism>
<name>A0A1I5JE63_9GAMM</name>